<organism evidence="2">
    <name type="scientific">hydrothermal vent metagenome</name>
    <dbReference type="NCBI Taxonomy" id="652676"/>
    <lineage>
        <taxon>unclassified sequences</taxon>
        <taxon>metagenomes</taxon>
        <taxon>ecological metagenomes</taxon>
    </lineage>
</organism>
<dbReference type="Pfam" id="PF13485">
    <property type="entry name" value="Peptidase_MA_2"/>
    <property type="match status" value="1"/>
</dbReference>
<sequence>MSRLFWITFGLIVLGGAGWKLANSIAASTLPALIFSDPNEIAQNKIDLSANQQNRNDISELSATENISPELKRASTETARQLSRNMTAECQILLRPPYVIAGDFHAKELQRYYNEIILPVEQALLASYFRERPTEPVTILLFSNDTRYQQYAQKLDNRWATGYYGYYNRTKRRILINISTGSGTLVHELTHSFTQKDFPTLPEWLDEGLASLHEESDFNKAGTRLVGFSNWRLPLLKNGIQQKKIQSLRSLMTSQKLRSNKQEIDYAHARYFCLFLQQKNLLVPFYREFRRNQMGDPSGLKTLLKVTGNESLDDIEAEFFTWVTQLKN</sequence>
<reference evidence="2" key="1">
    <citation type="submission" date="2018-06" db="EMBL/GenBank/DDBJ databases">
        <authorList>
            <person name="Zhirakovskaya E."/>
        </authorList>
    </citation>
    <scope>NUCLEOTIDE SEQUENCE</scope>
</reference>
<dbReference type="InterPro" id="IPR039568">
    <property type="entry name" value="Peptidase_MA-like_dom"/>
</dbReference>
<proteinExistence type="predicted"/>
<evidence type="ECO:0000259" key="1">
    <source>
        <dbReference type="Pfam" id="PF13485"/>
    </source>
</evidence>
<accession>A0A3B1DWS5</accession>
<evidence type="ECO:0000313" key="2">
    <source>
        <dbReference type="EMBL" id="VAX41483.1"/>
    </source>
</evidence>
<name>A0A3B1DWS5_9ZZZZ</name>
<dbReference type="EMBL" id="UOGL01000552">
    <property type="protein sequence ID" value="VAX41483.1"/>
    <property type="molecule type" value="Genomic_DNA"/>
</dbReference>
<gene>
    <name evidence="2" type="ORF">MNBD_PLANCTO02-3170</name>
</gene>
<feature type="domain" description="Peptidase MA-like" evidence="1">
    <location>
        <begin position="131"/>
        <end position="278"/>
    </location>
</feature>
<protein>
    <recommendedName>
        <fullName evidence="1">Peptidase MA-like domain-containing protein</fullName>
    </recommendedName>
</protein>
<dbReference type="AlphaFoldDB" id="A0A3B1DWS5"/>